<dbReference type="Gene3D" id="3.40.50.1010">
    <property type="entry name" value="5'-nuclease"/>
    <property type="match status" value="1"/>
</dbReference>
<dbReference type="InterPro" id="IPR029060">
    <property type="entry name" value="PIN-like_dom_sf"/>
</dbReference>
<dbReference type="OrthoDB" id="9811788at2"/>
<organism evidence="2 3">
    <name type="scientific">Caenibius tardaugens NBRC 16725</name>
    <dbReference type="NCBI Taxonomy" id="1219035"/>
    <lineage>
        <taxon>Bacteria</taxon>
        <taxon>Pseudomonadati</taxon>
        <taxon>Pseudomonadota</taxon>
        <taxon>Alphaproteobacteria</taxon>
        <taxon>Sphingomonadales</taxon>
        <taxon>Erythrobacteraceae</taxon>
        <taxon>Caenibius</taxon>
    </lineage>
</organism>
<feature type="domain" description="PIN" evidence="1">
    <location>
        <begin position="2"/>
        <end position="112"/>
    </location>
</feature>
<sequence length="123" mass="13754">MILVDSTIWVDHLRRTDPALVERLNAGVVFIHPFIIGEIALGSLRQRDVVLSSLRGLPGATQATDDEVQTFIEQQPLYSLGIGYIDAHLLTSVRLTPGMRLWTRDRRLNEIATRLGVAEVAEH</sequence>
<evidence type="ECO:0000259" key="1">
    <source>
        <dbReference type="Pfam" id="PF01850"/>
    </source>
</evidence>
<proteinExistence type="predicted"/>
<dbReference type="KEGG" id="ntd:EGO55_09020"/>
<evidence type="ECO:0000313" key="2">
    <source>
        <dbReference type="EMBL" id="GAD48842.1"/>
    </source>
</evidence>
<gene>
    <name evidence="2" type="ORF">NT2_04_02550</name>
</gene>
<name>U2YKN1_9SPHN</name>
<reference evidence="2 3" key="1">
    <citation type="submission" date="2013-09" db="EMBL/GenBank/DDBJ databases">
        <title>Whole genome shotgun sequence of Novosphingobium tardaugens NBRC 16725.</title>
        <authorList>
            <person name="Isaki S."/>
            <person name="Hosoyama A."/>
            <person name="Tsuchikane K."/>
            <person name="Katsumata H."/>
            <person name="Ando Y."/>
            <person name="Yamazaki S."/>
            <person name="Fujita N."/>
        </authorList>
    </citation>
    <scope>NUCLEOTIDE SEQUENCE [LARGE SCALE GENOMIC DNA]</scope>
    <source>
        <strain evidence="2 3">NBRC 16725</strain>
    </source>
</reference>
<dbReference type="EMBL" id="BASZ01000004">
    <property type="protein sequence ID" value="GAD48842.1"/>
    <property type="molecule type" value="Genomic_DNA"/>
</dbReference>
<dbReference type="RefSeq" id="WP_021689749.1">
    <property type="nucleotide sequence ID" value="NZ_BASZ01000004.1"/>
</dbReference>
<dbReference type="Pfam" id="PF01850">
    <property type="entry name" value="PIN"/>
    <property type="match status" value="1"/>
</dbReference>
<dbReference type="eggNOG" id="COG1487">
    <property type="taxonomic scope" value="Bacteria"/>
</dbReference>
<dbReference type="InterPro" id="IPR002716">
    <property type="entry name" value="PIN_dom"/>
</dbReference>
<comment type="caution">
    <text evidence="2">The sequence shown here is derived from an EMBL/GenBank/DDBJ whole genome shotgun (WGS) entry which is preliminary data.</text>
</comment>
<accession>U2YKN1</accession>
<dbReference type="SUPFAM" id="SSF88723">
    <property type="entry name" value="PIN domain-like"/>
    <property type="match status" value="1"/>
</dbReference>
<evidence type="ECO:0000313" key="3">
    <source>
        <dbReference type="Proteomes" id="UP000016568"/>
    </source>
</evidence>
<dbReference type="Proteomes" id="UP000016568">
    <property type="component" value="Unassembled WGS sequence"/>
</dbReference>
<dbReference type="AlphaFoldDB" id="U2YKN1"/>
<keyword evidence="3" id="KW-1185">Reference proteome</keyword>
<protein>
    <recommendedName>
        <fullName evidence="1">PIN domain-containing protein</fullName>
    </recommendedName>
</protein>